<evidence type="ECO:0000313" key="4">
    <source>
        <dbReference type="EMBL" id="KAH7269049.1"/>
    </source>
</evidence>
<comment type="caution">
    <text evidence="4">The sequence shown here is derived from an EMBL/GenBank/DDBJ whole genome shotgun (WGS) entry which is preliminary data.</text>
</comment>
<feature type="domain" description="DUF676" evidence="3">
    <location>
        <begin position="173"/>
        <end position="300"/>
    </location>
</feature>
<feature type="compositionally biased region" description="Basic residues" evidence="2">
    <location>
        <begin position="42"/>
        <end position="53"/>
    </location>
</feature>
<dbReference type="SUPFAM" id="SSF53474">
    <property type="entry name" value="alpha/beta-Hydrolases"/>
    <property type="match status" value="1"/>
</dbReference>
<proteinExistence type="inferred from homology"/>
<dbReference type="Gene3D" id="3.40.50.300">
    <property type="entry name" value="P-loop containing nucleotide triphosphate hydrolases"/>
    <property type="match status" value="1"/>
</dbReference>
<dbReference type="PANTHER" id="PTHR48182:SF3">
    <property type="entry name" value="DUF676 DOMAIN-CONTAINING PROTEIN"/>
    <property type="match status" value="1"/>
</dbReference>
<dbReference type="PANTHER" id="PTHR48182">
    <property type="entry name" value="PROTEIN SERAC1"/>
    <property type="match status" value="1"/>
</dbReference>
<evidence type="ECO:0000259" key="3">
    <source>
        <dbReference type="Pfam" id="PF05057"/>
    </source>
</evidence>
<evidence type="ECO:0000256" key="2">
    <source>
        <dbReference type="SAM" id="MobiDB-lite"/>
    </source>
</evidence>
<feature type="region of interest" description="Disordered" evidence="2">
    <location>
        <begin position="42"/>
        <end position="101"/>
    </location>
</feature>
<dbReference type="Pfam" id="PF05057">
    <property type="entry name" value="DUF676"/>
    <property type="match status" value="1"/>
</dbReference>
<dbReference type="SUPFAM" id="SSF52540">
    <property type="entry name" value="P-loop containing nucleoside triphosphate hydrolases"/>
    <property type="match status" value="1"/>
</dbReference>
<protein>
    <recommendedName>
        <fullName evidence="3">DUF676 domain-containing protein</fullName>
    </recommendedName>
</protein>
<dbReference type="InterPro" id="IPR029058">
    <property type="entry name" value="AB_hydrolase_fold"/>
</dbReference>
<dbReference type="GeneID" id="70227887"/>
<dbReference type="Proteomes" id="UP000720189">
    <property type="component" value="Unassembled WGS sequence"/>
</dbReference>
<accession>A0A9P9R807</accession>
<dbReference type="Gene3D" id="3.40.50.1820">
    <property type="entry name" value="alpha/beta hydrolase"/>
    <property type="match status" value="1"/>
</dbReference>
<name>A0A9P9R807_FUSRE</name>
<feature type="compositionally biased region" description="Polar residues" evidence="2">
    <location>
        <begin position="54"/>
        <end position="64"/>
    </location>
</feature>
<evidence type="ECO:0000313" key="5">
    <source>
        <dbReference type="Proteomes" id="UP000720189"/>
    </source>
</evidence>
<reference evidence="4" key="1">
    <citation type="journal article" date="2021" name="Nat. Commun.">
        <title>Genetic determinants of endophytism in the Arabidopsis root mycobiome.</title>
        <authorList>
            <person name="Mesny F."/>
            <person name="Miyauchi S."/>
            <person name="Thiergart T."/>
            <person name="Pickel B."/>
            <person name="Atanasova L."/>
            <person name="Karlsson M."/>
            <person name="Huettel B."/>
            <person name="Barry K.W."/>
            <person name="Haridas S."/>
            <person name="Chen C."/>
            <person name="Bauer D."/>
            <person name="Andreopoulos W."/>
            <person name="Pangilinan J."/>
            <person name="LaButti K."/>
            <person name="Riley R."/>
            <person name="Lipzen A."/>
            <person name="Clum A."/>
            <person name="Drula E."/>
            <person name="Henrissat B."/>
            <person name="Kohler A."/>
            <person name="Grigoriev I.V."/>
            <person name="Martin F.M."/>
            <person name="Hacquard S."/>
        </authorList>
    </citation>
    <scope>NUCLEOTIDE SEQUENCE</scope>
    <source>
        <strain evidence="4">MPI-CAGE-AT-0023</strain>
    </source>
</reference>
<organism evidence="4 5">
    <name type="scientific">Fusarium redolens</name>
    <dbReference type="NCBI Taxonomy" id="48865"/>
    <lineage>
        <taxon>Eukaryota</taxon>
        <taxon>Fungi</taxon>
        <taxon>Dikarya</taxon>
        <taxon>Ascomycota</taxon>
        <taxon>Pezizomycotina</taxon>
        <taxon>Sordariomycetes</taxon>
        <taxon>Hypocreomycetidae</taxon>
        <taxon>Hypocreales</taxon>
        <taxon>Nectriaceae</taxon>
        <taxon>Fusarium</taxon>
        <taxon>Fusarium redolens species complex</taxon>
    </lineage>
</organism>
<sequence>MPLQSKRTVKVHEIPPGTTKAQYIDFVEHLCTKPQKTSRFRLSRVTKHFKSKSKSTAPTLSASTDEVEEDAKSKDEAEPAPPPSTPIGRGEQAAPLPDNSRPTAKGWIETTFCSQNGQSVGTISFENELLKSEALARHEKDKKSCWKDWFVEDNFKGVTILYEGPDAKFDICAVHGLGGNAIDTWTADNGKMWFRDLLPEHENFKNSRTMTFGYDSDLTDRSTVMELENWAETLLRSLNEVRTGDKEKKRPLLFVSHSLGGLVVRKAMARLHLTPNCENITLSRCAIVFLATPHNGSTKADWSNFLVATAQVIGGVRPETVKTLQSFNTASVWDTAAFLNLDPCPPFRCFAEGISMRVKGTNQHIVTQASATLGKHQAHVIMNADHSSICKFDSRLGTFVTINMALWELLNEVTTGSVQQPKTQQERRMFGQPRFQAHAYPPDRGFWWEGNELNEIQHQITSTRPFFGRSKELETLEASLATDDTRPKLTVIKGIAGIGKTEFLLQFAARQRGRRNVFFLGSHEMETVDSVLSKLSTRIGFEMIEDPTENQERWRSTPVSERIQIFLTWLGQACNKESLFIVDDIEAFGYSKIPVILKYPAHHALVSTRDSNLIRTDRHFREFRLCPLGYVDTTRILESTLEGLSRDPIYRNGLDLVARRVQGHPLAARNAMPFIMEYLPTYNNPNTAFSDLFHSDDPEERKAFLEFSFEGRSLWGGFNTSLERLELHANPQSATKLLQILPFLCFDDECVDDFLKMDKRWLRESEEELADIAMLKSGYTVISSWLSKLRGVSFYVYSDSSSPAKALNIHPLMSQYMLLHIDERRRTSLLRQVLHLFYRLEARGAERESQIQPHVQHCIRVCQRLGLSLNSLGLPEGVMKWVEGFLEEQEVQGLEDLEEVGEDPFADPVEVPYKSVDDFVTLCAQMKEKVQSYGNTIAEGSTAYKMITDCTMAYREVRRRIGLQERVPDSRRPNLVDAIAILQDMVRLCSIYPEFVYELEDFKRSLEKD</sequence>
<dbReference type="InterPro" id="IPR052374">
    <property type="entry name" value="SERAC1"/>
</dbReference>
<dbReference type="RefSeq" id="XP_046055817.1">
    <property type="nucleotide sequence ID" value="XM_046197933.1"/>
</dbReference>
<keyword evidence="5" id="KW-1185">Reference proteome</keyword>
<dbReference type="InterPro" id="IPR027417">
    <property type="entry name" value="P-loop_NTPase"/>
</dbReference>
<dbReference type="OrthoDB" id="194358at2759"/>
<evidence type="ECO:0000256" key="1">
    <source>
        <dbReference type="ARBA" id="ARBA00007920"/>
    </source>
</evidence>
<gene>
    <name evidence="4" type="ORF">BKA55DRAFT_669076</name>
</gene>
<dbReference type="EMBL" id="JAGMUX010000001">
    <property type="protein sequence ID" value="KAH7269049.1"/>
    <property type="molecule type" value="Genomic_DNA"/>
</dbReference>
<dbReference type="AlphaFoldDB" id="A0A9P9R807"/>
<comment type="similarity">
    <text evidence="1">Belongs to the putative lipase ROG1 family.</text>
</comment>
<dbReference type="InterPro" id="IPR007751">
    <property type="entry name" value="DUF676_lipase-like"/>
</dbReference>